<evidence type="ECO:0000313" key="2">
    <source>
        <dbReference type="EMBL" id="CAI2375980.1"/>
    </source>
</evidence>
<dbReference type="AlphaFoldDB" id="A0AAD2D0K8"/>
<keyword evidence="3" id="KW-1185">Reference proteome</keyword>
<gene>
    <name evidence="2" type="ORF">ECRASSUSDP1_LOCUS17348</name>
</gene>
<comment type="caution">
    <text evidence="2">The sequence shown here is derived from an EMBL/GenBank/DDBJ whole genome shotgun (WGS) entry which is preliminary data.</text>
</comment>
<protein>
    <submittedName>
        <fullName evidence="2">Uncharacterized protein</fullName>
    </submittedName>
</protein>
<organism evidence="2 3">
    <name type="scientific">Euplotes crassus</name>
    <dbReference type="NCBI Taxonomy" id="5936"/>
    <lineage>
        <taxon>Eukaryota</taxon>
        <taxon>Sar</taxon>
        <taxon>Alveolata</taxon>
        <taxon>Ciliophora</taxon>
        <taxon>Intramacronucleata</taxon>
        <taxon>Spirotrichea</taxon>
        <taxon>Hypotrichia</taxon>
        <taxon>Euplotida</taxon>
        <taxon>Euplotidae</taxon>
        <taxon>Moneuplotes</taxon>
    </lineage>
</organism>
<accession>A0AAD2D0K8</accession>
<sequence>MNKFIALTVLLLSSVLVSADPFGVTLGGGATFSLDDDAADPDMRKIHIQMALDQNLHLLETATTICFASDDSFNIADGSVGFGMSFLCAIHECTSNAHLHTLLFGSHYTAAGYWAGAGTDASHTNVGVVNLNDGMHPDTSFNMASTLAASINLPDLAPAADAHYKCFTNFDGSYIEDNLLVDIHLDSDWEEHNVTIAAVAP</sequence>
<feature type="chain" id="PRO_5041897702" evidence="1">
    <location>
        <begin position="20"/>
        <end position="201"/>
    </location>
</feature>
<dbReference type="EMBL" id="CAMPGE010017506">
    <property type="protein sequence ID" value="CAI2375980.1"/>
    <property type="molecule type" value="Genomic_DNA"/>
</dbReference>
<reference evidence="2" key="1">
    <citation type="submission" date="2023-07" db="EMBL/GenBank/DDBJ databases">
        <authorList>
            <consortium name="AG Swart"/>
            <person name="Singh M."/>
            <person name="Singh A."/>
            <person name="Seah K."/>
            <person name="Emmerich C."/>
        </authorList>
    </citation>
    <scope>NUCLEOTIDE SEQUENCE</scope>
    <source>
        <strain evidence="2">DP1</strain>
    </source>
</reference>
<name>A0AAD2D0K8_EUPCR</name>
<evidence type="ECO:0000256" key="1">
    <source>
        <dbReference type="SAM" id="SignalP"/>
    </source>
</evidence>
<dbReference type="Proteomes" id="UP001295684">
    <property type="component" value="Unassembled WGS sequence"/>
</dbReference>
<proteinExistence type="predicted"/>
<keyword evidence="1" id="KW-0732">Signal</keyword>
<feature type="signal peptide" evidence="1">
    <location>
        <begin position="1"/>
        <end position="19"/>
    </location>
</feature>
<evidence type="ECO:0000313" key="3">
    <source>
        <dbReference type="Proteomes" id="UP001295684"/>
    </source>
</evidence>